<name>A0A5E4Y155_9BURK</name>
<organism evidence="2 3">
    <name type="scientific">Pandoraea horticolens</name>
    <dbReference type="NCBI Taxonomy" id="2508298"/>
    <lineage>
        <taxon>Bacteria</taxon>
        <taxon>Pseudomonadati</taxon>
        <taxon>Pseudomonadota</taxon>
        <taxon>Betaproteobacteria</taxon>
        <taxon>Burkholderiales</taxon>
        <taxon>Burkholderiaceae</taxon>
        <taxon>Pandoraea</taxon>
    </lineage>
</organism>
<dbReference type="GO" id="GO:0003677">
    <property type="term" value="F:DNA binding"/>
    <property type="evidence" value="ECO:0007669"/>
    <property type="project" value="InterPro"/>
</dbReference>
<dbReference type="EMBL" id="CABPSM010000015">
    <property type="protein sequence ID" value="VVE42374.1"/>
    <property type="molecule type" value="Genomic_DNA"/>
</dbReference>
<dbReference type="GO" id="GO:0015074">
    <property type="term" value="P:DNA integration"/>
    <property type="evidence" value="ECO:0007669"/>
    <property type="project" value="InterPro"/>
</dbReference>
<keyword evidence="1" id="KW-0233">DNA recombination</keyword>
<dbReference type="AlphaFoldDB" id="A0A5E4Y155"/>
<protein>
    <submittedName>
        <fullName evidence="2">Integrase</fullName>
    </submittedName>
</protein>
<accession>A0A5E4Y155</accession>
<sequence>MATRCYAVTHISSPNTRTTCQILEVSNSSRTEISPQNVYSLSVVPFLALPPEIREVLKRIREIDGRERIGNLNVIRSLAQKEYKADAIRSAWDRAVERAGHAGCGYTIKSIRGKALTDAKRAGYDLTALQAVAAHSTPAMIRDYLKLLDVPTSNVRLRLPA</sequence>
<reference evidence="2 3" key="1">
    <citation type="submission" date="2019-08" db="EMBL/GenBank/DDBJ databases">
        <authorList>
            <person name="Peeters C."/>
        </authorList>
    </citation>
    <scope>NUCLEOTIDE SEQUENCE [LARGE SCALE GENOMIC DNA]</scope>
    <source>
        <strain evidence="2 3">LMG 31112</strain>
    </source>
</reference>
<gene>
    <name evidence="2" type="ORF">PHO31112_04214</name>
</gene>
<evidence type="ECO:0000313" key="2">
    <source>
        <dbReference type="EMBL" id="VVE42374.1"/>
    </source>
</evidence>
<dbReference type="InterPro" id="IPR013762">
    <property type="entry name" value="Integrase-like_cat_sf"/>
</dbReference>
<dbReference type="InterPro" id="IPR011010">
    <property type="entry name" value="DNA_brk_join_enz"/>
</dbReference>
<evidence type="ECO:0000256" key="1">
    <source>
        <dbReference type="ARBA" id="ARBA00023172"/>
    </source>
</evidence>
<evidence type="ECO:0000313" key="3">
    <source>
        <dbReference type="Proteomes" id="UP000343317"/>
    </source>
</evidence>
<keyword evidence="3" id="KW-1185">Reference proteome</keyword>
<proteinExistence type="predicted"/>
<dbReference type="SUPFAM" id="SSF56349">
    <property type="entry name" value="DNA breaking-rejoining enzymes"/>
    <property type="match status" value="1"/>
</dbReference>
<dbReference type="GO" id="GO:0006310">
    <property type="term" value="P:DNA recombination"/>
    <property type="evidence" value="ECO:0007669"/>
    <property type="project" value="UniProtKB-KW"/>
</dbReference>
<dbReference type="Gene3D" id="1.10.443.10">
    <property type="entry name" value="Intergrase catalytic core"/>
    <property type="match status" value="1"/>
</dbReference>
<dbReference type="Proteomes" id="UP000343317">
    <property type="component" value="Unassembled WGS sequence"/>
</dbReference>